<dbReference type="Gene3D" id="3.80.10.10">
    <property type="entry name" value="Ribonuclease Inhibitor"/>
    <property type="match status" value="1"/>
</dbReference>
<comment type="caution">
    <text evidence="1">The sequence shown here is derived from an EMBL/GenBank/DDBJ whole genome shotgun (WGS) entry which is preliminary data.</text>
</comment>
<sequence>MADRAPDEIISEILSPLLKHSDEVFSDTSEKSLVIPGFSSSAYLLVCKAWLRVSTPLLYNVVILRTTGQAEALEKVLKENRVFGSFIKKLRIEGGFGPATHTILKCAPNITDIFMTLSIWGTDNTTGLCNGLPLINPRRVILVDGTASNEFITPSSSKPKKNKQVYRLLETLVAVIPKWDKLTTFVFPYVDVEENATSTERAYALAEALRKSKSLETLLVHGGTSFPDYLRQMRDAPALKSLHITFEMSLRLLILRDTWLDAFRAEVDGDAKLKAIVTYDLPGMNDNQEPATDQDIMRSLHAMLTGRNPLDLPPMPATLQELKVEILQRGGRGSRKQMPAANPAVLSSFSALTYLIWTSPAILPFSSVAGLHAFPCLQKLNLHNCAASFVNVLSQLPLDSLREVYIGKPVDVAASVAFLQAHGPKLLELAAGLEILIKTSIFNLCRSLTKLVILQPSTSERRLLPADFISCYAPHTSLVKIHIEWYSVERQNKVPLQETFSGLDKPSFPVLKEIQLECATWPTSEGEIAKSEWVRLWKLLHPKGVELTDKTGVGWTPRS</sequence>
<gene>
    <name evidence="1" type="ORF">B0H15DRAFT_858567</name>
</gene>
<reference evidence="1" key="1">
    <citation type="submission" date="2023-03" db="EMBL/GenBank/DDBJ databases">
        <title>Massive genome expansion in bonnet fungi (Mycena s.s.) driven by repeated elements and novel gene families across ecological guilds.</title>
        <authorList>
            <consortium name="Lawrence Berkeley National Laboratory"/>
            <person name="Harder C.B."/>
            <person name="Miyauchi S."/>
            <person name="Viragh M."/>
            <person name="Kuo A."/>
            <person name="Thoen E."/>
            <person name="Andreopoulos B."/>
            <person name="Lu D."/>
            <person name="Skrede I."/>
            <person name="Drula E."/>
            <person name="Henrissat B."/>
            <person name="Morin E."/>
            <person name="Kohler A."/>
            <person name="Barry K."/>
            <person name="LaButti K."/>
            <person name="Morin E."/>
            <person name="Salamov A."/>
            <person name="Lipzen A."/>
            <person name="Mereny Z."/>
            <person name="Hegedus B."/>
            <person name="Baldrian P."/>
            <person name="Stursova M."/>
            <person name="Weitz H."/>
            <person name="Taylor A."/>
            <person name="Grigoriev I.V."/>
            <person name="Nagy L.G."/>
            <person name="Martin F."/>
            <person name="Kauserud H."/>
        </authorList>
    </citation>
    <scope>NUCLEOTIDE SEQUENCE</scope>
    <source>
        <strain evidence="1">CBHHK173m</strain>
    </source>
</reference>
<dbReference type="AlphaFoldDB" id="A0AAD6TTU3"/>
<keyword evidence="2" id="KW-1185">Reference proteome</keyword>
<dbReference type="EMBL" id="JARJCN010000060">
    <property type="protein sequence ID" value="KAJ7079381.1"/>
    <property type="molecule type" value="Genomic_DNA"/>
</dbReference>
<accession>A0AAD6TTU3</accession>
<dbReference type="SUPFAM" id="SSF52047">
    <property type="entry name" value="RNI-like"/>
    <property type="match status" value="1"/>
</dbReference>
<evidence type="ECO:0000313" key="1">
    <source>
        <dbReference type="EMBL" id="KAJ7079381.1"/>
    </source>
</evidence>
<name>A0AAD6TTU3_9AGAR</name>
<dbReference type="InterPro" id="IPR032675">
    <property type="entry name" value="LRR_dom_sf"/>
</dbReference>
<organism evidence="1 2">
    <name type="scientific">Mycena belliarum</name>
    <dbReference type="NCBI Taxonomy" id="1033014"/>
    <lineage>
        <taxon>Eukaryota</taxon>
        <taxon>Fungi</taxon>
        <taxon>Dikarya</taxon>
        <taxon>Basidiomycota</taxon>
        <taxon>Agaricomycotina</taxon>
        <taxon>Agaricomycetes</taxon>
        <taxon>Agaricomycetidae</taxon>
        <taxon>Agaricales</taxon>
        <taxon>Marasmiineae</taxon>
        <taxon>Mycenaceae</taxon>
        <taxon>Mycena</taxon>
    </lineage>
</organism>
<protein>
    <submittedName>
        <fullName evidence="1">Uncharacterized protein</fullName>
    </submittedName>
</protein>
<evidence type="ECO:0000313" key="2">
    <source>
        <dbReference type="Proteomes" id="UP001222325"/>
    </source>
</evidence>
<dbReference type="Proteomes" id="UP001222325">
    <property type="component" value="Unassembled WGS sequence"/>
</dbReference>
<proteinExistence type="predicted"/>